<dbReference type="PANTHER" id="PTHR10622">
    <property type="entry name" value="HET DOMAIN-CONTAINING PROTEIN"/>
    <property type="match status" value="1"/>
</dbReference>
<organism evidence="4 6">
    <name type="scientific">Venturia inaequalis</name>
    <name type="common">Apple scab fungus</name>
    <dbReference type="NCBI Taxonomy" id="5025"/>
    <lineage>
        <taxon>Eukaryota</taxon>
        <taxon>Fungi</taxon>
        <taxon>Dikarya</taxon>
        <taxon>Ascomycota</taxon>
        <taxon>Pezizomycotina</taxon>
        <taxon>Dothideomycetes</taxon>
        <taxon>Pleosporomycetidae</taxon>
        <taxon>Venturiales</taxon>
        <taxon>Venturiaceae</taxon>
        <taxon>Venturia</taxon>
    </lineage>
</organism>
<accession>A0A8H3VC52</accession>
<evidence type="ECO:0000259" key="2">
    <source>
        <dbReference type="Pfam" id="PF26640"/>
    </source>
</evidence>
<dbReference type="AlphaFoldDB" id="A0A8H3VC52"/>
<dbReference type="InterPro" id="IPR058525">
    <property type="entry name" value="DUF8212"/>
</dbReference>
<dbReference type="Proteomes" id="UP000447873">
    <property type="component" value="Unassembled WGS sequence"/>
</dbReference>
<proteinExistence type="predicted"/>
<dbReference type="EMBL" id="WNWS01000290">
    <property type="protein sequence ID" value="KAE9971714.1"/>
    <property type="molecule type" value="Genomic_DNA"/>
</dbReference>
<dbReference type="EMBL" id="WNWR01000262">
    <property type="protein sequence ID" value="KAE9986279.1"/>
    <property type="molecule type" value="Genomic_DNA"/>
</dbReference>
<evidence type="ECO:0000259" key="1">
    <source>
        <dbReference type="Pfam" id="PF06985"/>
    </source>
</evidence>
<keyword evidence="6" id="KW-1185">Reference proteome</keyword>
<sequence length="680" mass="77014">MRLLNTQTLLLQGFPENEVKRLPYGILSHTWLPRKKEVTFEDMQMDQEHYRNKLGYGKIKGCCEQARAESTPIDWVWIDTCCIDQKKEAELGQAIRSMWRWYADAAFCYALLADVSGKTPIDSPSFDETFKNDKYFTRAWTLQELLAPKEVVMFSKDWDRIGTRAGFRKIISAATRIDPKALDGIDTSRSSFSIAQRMCWAADRNCSIPEDIAYCLMGIFDVSMPVLYGENPEKAFLRLQEEIVKQTNDESLLAWDPDPDHIESGAETSGSGYTTSPLRLTGPLASHPRQFRNSGNIKTFNIWDQAFPYSMHSGVMEIRLPLVPVLPPSDLFILMFNCAREGKEGLVGIRIKKLHPAAEKYARVMEPIIEGIEGDQPKETRTISMSKVVVLPDTSRSHPSRITEFCVLPPRSHIPSATSFKKPDLSIWNPSLGPSWHVVCVLQETPHPRGKITTGHFLLVMGHDGKIDQLWCSTKPCPDENFIQAAMGKAREGVTSGMRMLKKQSIKRALKVTIVMTEEVKIDAIEVHKQPEESAHGATIRGIPRDTINVETIEQKINRSGADVLKEETCTRDDEMKPESEMVIEVPVIVRVKVKSHYYGLEYFDRKLASGRSRAKEALVGSCLETVLKQMLGGTEKSRGVETHQYPGVYEPAIQKRVRAPLFKRQVLRDFISLRLIWLA</sequence>
<evidence type="ECO:0000313" key="4">
    <source>
        <dbReference type="EMBL" id="KAE9986279.1"/>
    </source>
</evidence>
<evidence type="ECO:0000313" key="6">
    <source>
        <dbReference type="Proteomes" id="UP000490939"/>
    </source>
</evidence>
<feature type="domain" description="Heterokaryon incompatibility" evidence="1">
    <location>
        <begin position="24"/>
        <end position="115"/>
    </location>
</feature>
<evidence type="ECO:0000313" key="3">
    <source>
        <dbReference type="EMBL" id="KAE9971714.1"/>
    </source>
</evidence>
<evidence type="ECO:0008006" key="7">
    <source>
        <dbReference type="Google" id="ProtNLM"/>
    </source>
</evidence>
<name>A0A8H3VC52_VENIN</name>
<dbReference type="InterPro" id="IPR010730">
    <property type="entry name" value="HET"/>
</dbReference>
<evidence type="ECO:0000313" key="5">
    <source>
        <dbReference type="Proteomes" id="UP000447873"/>
    </source>
</evidence>
<dbReference type="Pfam" id="PF26640">
    <property type="entry name" value="DUF8212"/>
    <property type="match status" value="1"/>
</dbReference>
<reference evidence="4 6" key="1">
    <citation type="submission" date="2019-07" db="EMBL/GenBank/DDBJ databases">
        <title>Venturia inaequalis Genome Resource.</title>
        <authorList>
            <person name="Lichtner F.J."/>
        </authorList>
    </citation>
    <scope>NUCLEOTIDE SEQUENCE [LARGE SCALE GENOMIC DNA]</scope>
    <source>
        <strain evidence="3 5">120213</strain>
        <strain evidence="4 6">DMI_063113</strain>
    </source>
</reference>
<dbReference type="Pfam" id="PF06985">
    <property type="entry name" value="HET"/>
    <property type="match status" value="1"/>
</dbReference>
<feature type="domain" description="DUF8212" evidence="2">
    <location>
        <begin position="234"/>
        <end position="302"/>
    </location>
</feature>
<comment type="caution">
    <text evidence="4">The sequence shown here is derived from an EMBL/GenBank/DDBJ whole genome shotgun (WGS) entry which is preliminary data.</text>
</comment>
<dbReference type="Proteomes" id="UP000490939">
    <property type="component" value="Unassembled WGS sequence"/>
</dbReference>
<gene>
    <name evidence="4" type="ORF">EG327_004403</name>
    <name evidence="3" type="ORF">EG328_005443</name>
</gene>
<protein>
    <recommendedName>
        <fullName evidence="7">Heterokaryon incompatibility domain-containing protein</fullName>
    </recommendedName>
</protein>
<dbReference type="PANTHER" id="PTHR10622:SF10">
    <property type="entry name" value="HET DOMAIN-CONTAINING PROTEIN"/>
    <property type="match status" value="1"/>
</dbReference>